<dbReference type="RefSeq" id="WP_074882349.1">
    <property type="nucleotide sequence ID" value="NZ_FOFM01000027.1"/>
</dbReference>
<feature type="compositionally biased region" description="Basic and acidic residues" evidence="2">
    <location>
        <begin position="1"/>
        <end position="10"/>
    </location>
</feature>
<sequence length="342" mass="37669">MTTKRSEGRKLLNSIISGDMPKSGSVHNTPVVPAATKVSRTSPLGLMSDALSEVGRSKTSISHDQVQSIDPHNCIPSLVEDRLQLDHDEDFEQLKGSIRQDGQQVPVLVRPMLGEPDKYQIAFGHRRWKACLELDVMLKAVVQDLSDEQLVVAQGQENHERKNLSFIETALFAAKLSKDYPSSVVIRAIGAKSKGALSNYLKVPRLIPDDIIKAIGPAPKVGRPSWMKLGEIIDTAPTHAGKLAKLLNPIKVSAKWQNSTSSERFQIVLKAAEHNFAEKKASAKKELSALPSSSGDLAKYKNSAKGASFQWEGDRGREFGEYLVNQLPDLVKKFDELQKDKT</sequence>
<evidence type="ECO:0000313" key="5">
    <source>
        <dbReference type="Proteomes" id="UP000076577"/>
    </source>
</evidence>
<dbReference type="PANTHER" id="PTHR33375:SF1">
    <property type="entry name" value="CHROMOSOME-PARTITIONING PROTEIN PARB-RELATED"/>
    <property type="match status" value="1"/>
</dbReference>
<name>A0A165U323_9HYPH</name>
<keyword evidence="5" id="KW-1185">Reference proteome</keyword>
<gene>
    <name evidence="4" type="primary">parB_5</name>
    <name evidence="4" type="ORF">PsAD2_04006</name>
</gene>
<evidence type="ECO:0000256" key="1">
    <source>
        <dbReference type="ARBA" id="ARBA00006295"/>
    </source>
</evidence>
<dbReference type="SUPFAM" id="SSF110849">
    <property type="entry name" value="ParB/Sulfiredoxin"/>
    <property type="match status" value="1"/>
</dbReference>
<dbReference type="AlphaFoldDB" id="A0A165U323"/>
<evidence type="ECO:0000256" key="2">
    <source>
        <dbReference type="SAM" id="MobiDB-lite"/>
    </source>
</evidence>
<dbReference type="NCBIfam" id="TIGR03454">
    <property type="entry name" value="partition_RepB"/>
    <property type="match status" value="1"/>
</dbReference>
<dbReference type="OrthoDB" id="7908920at2"/>
<dbReference type="InterPro" id="IPR004437">
    <property type="entry name" value="ParB/RepB/Spo0J"/>
</dbReference>
<protein>
    <submittedName>
        <fullName evidence="4">Putative chromosome-partitioning protein ParB</fullName>
    </submittedName>
</protein>
<evidence type="ECO:0000259" key="3">
    <source>
        <dbReference type="SMART" id="SM00470"/>
    </source>
</evidence>
<dbReference type="Pfam" id="PF02195">
    <property type="entry name" value="ParB_N"/>
    <property type="match status" value="1"/>
</dbReference>
<dbReference type="SMART" id="SM00470">
    <property type="entry name" value="ParB"/>
    <property type="match status" value="1"/>
</dbReference>
<dbReference type="InterPro" id="IPR003115">
    <property type="entry name" value="ParB_N"/>
</dbReference>
<evidence type="ECO:0000313" key="4">
    <source>
        <dbReference type="EMBL" id="KZL10347.1"/>
    </source>
</evidence>
<dbReference type="Proteomes" id="UP000076577">
    <property type="component" value="Unassembled WGS sequence"/>
</dbReference>
<dbReference type="Gene3D" id="3.90.1530.10">
    <property type="entry name" value="Conserved hypothetical protein from pyrococcus furiosus pfu- 392566-001, ParB domain"/>
    <property type="match status" value="1"/>
</dbReference>
<dbReference type="InterPro" id="IPR037972">
    <property type="entry name" value="RepB_N"/>
</dbReference>
<dbReference type="InterPro" id="IPR050336">
    <property type="entry name" value="Chromosome_partition/occlusion"/>
</dbReference>
<accession>A0A165U323</accession>
<proteinExistence type="inferred from homology"/>
<dbReference type="GO" id="GO:0003677">
    <property type="term" value="F:DNA binding"/>
    <property type="evidence" value="ECO:0007669"/>
    <property type="project" value="InterPro"/>
</dbReference>
<reference evidence="4 5" key="1">
    <citation type="journal article" date="2016" name="Front. Microbiol.">
        <title>Comparative Genomic Analysis Reveals a Diverse Repertoire of Genes Involved in Prokaryote-Eukaryote Interactions within the Pseudovibrio Genus.</title>
        <authorList>
            <person name="Romano S."/>
            <person name="Fernandez-Guerra A."/>
            <person name="Reen F.J."/>
            <person name="Glockner F.O."/>
            <person name="Crowley S.P."/>
            <person name="O'Sullivan O."/>
            <person name="Cotter P.D."/>
            <person name="Adams C."/>
            <person name="Dobson A.D."/>
            <person name="O'Gara F."/>
        </authorList>
    </citation>
    <scope>NUCLEOTIDE SEQUENCE [LARGE SCALE GENOMIC DNA]</scope>
    <source>
        <strain evidence="4 5">Ad2</strain>
    </source>
</reference>
<dbReference type="STRING" id="989403.SAMN05421798_1274"/>
<comment type="caution">
    <text evidence="4">The sequence shown here is derived from an EMBL/GenBank/DDBJ whole genome shotgun (WGS) entry which is preliminary data.</text>
</comment>
<dbReference type="EMBL" id="LMCB01000116">
    <property type="protein sequence ID" value="KZL10347.1"/>
    <property type="molecule type" value="Genomic_DNA"/>
</dbReference>
<dbReference type="GO" id="GO:0007059">
    <property type="term" value="P:chromosome segregation"/>
    <property type="evidence" value="ECO:0007669"/>
    <property type="project" value="TreeGrafter"/>
</dbReference>
<dbReference type="InterPro" id="IPR036086">
    <property type="entry name" value="ParB/Sulfiredoxin_sf"/>
</dbReference>
<dbReference type="InterPro" id="IPR017819">
    <property type="entry name" value="Plasmid_partition_RepB"/>
</dbReference>
<feature type="region of interest" description="Disordered" evidence="2">
    <location>
        <begin position="1"/>
        <end position="27"/>
    </location>
</feature>
<dbReference type="GO" id="GO:0005694">
    <property type="term" value="C:chromosome"/>
    <property type="evidence" value="ECO:0007669"/>
    <property type="project" value="TreeGrafter"/>
</dbReference>
<dbReference type="CDD" id="cd16405">
    <property type="entry name" value="RepB_like_N"/>
    <property type="match status" value="1"/>
</dbReference>
<organism evidence="4 5">
    <name type="scientific">Pseudovibrio axinellae</name>
    <dbReference type="NCBI Taxonomy" id="989403"/>
    <lineage>
        <taxon>Bacteria</taxon>
        <taxon>Pseudomonadati</taxon>
        <taxon>Pseudomonadota</taxon>
        <taxon>Alphaproteobacteria</taxon>
        <taxon>Hyphomicrobiales</taxon>
        <taxon>Stappiaceae</taxon>
        <taxon>Pseudovibrio</taxon>
    </lineage>
</organism>
<feature type="domain" description="ParB-like N-terminal" evidence="3">
    <location>
        <begin position="67"/>
        <end position="159"/>
    </location>
</feature>
<dbReference type="PATRIC" id="fig|989403.3.peg.4375"/>
<dbReference type="NCBIfam" id="TIGR00180">
    <property type="entry name" value="parB_part"/>
    <property type="match status" value="1"/>
</dbReference>
<dbReference type="PANTHER" id="PTHR33375">
    <property type="entry name" value="CHROMOSOME-PARTITIONING PROTEIN PARB-RELATED"/>
    <property type="match status" value="1"/>
</dbReference>
<comment type="similarity">
    <text evidence="1">Belongs to the ParB family.</text>
</comment>